<name>A0A8T2QSW2_CERRI</name>
<sequence>MQTGTGDELGWYSVWAQPSAAEEPPSLRPAMAHLRSLFDGPAFEPHVTVLGVGNRKVSLRQASLSLQSACRALAPYTCCLTRPSSGNTFYQCVYMLVDPSDKVVHANKVVQSIFEAEQLVDGPKSDYMPHLSLLYANLTEEHKKTAKVLVEEKYGSQLCNTEFHVSSLCLYSTDTSDKELVSWKKVAEFPLEG</sequence>
<dbReference type="PANTHER" id="PTHR28141">
    <property type="entry name" value="2',3'-CYCLIC-NUCLEOTIDE 3'-PHOSPHODIESTERASE"/>
    <property type="match status" value="1"/>
</dbReference>
<evidence type="ECO:0008006" key="3">
    <source>
        <dbReference type="Google" id="ProtNLM"/>
    </source>
</evidence>
<dbReference type="PANTHER" id="PTHR28141:SF1">
    <property type="entry name" value="2',3'-CYCLIC-NUCLEOTIDE 3'-PHOSPHODIESTERASE"/>
    <property type="match status" value="1"/>
</dbReference>
<dbReference type="OrthoDB" id="514292at2759"/>
<dbReference type="InterPro" id="IPR009097">
    <property type="entry name" value="Cyclic_Pdiesterase"/>
</dbReference>
<dbReference type="Pfam" id="PF13563">
    <property type="entry name" value="2_5_RNA_ligase2"/>
    <property type="match status" value="1"/>
</dbReference>
<evidence type="ECO:0000313" key="1">
    <source>
        <dbReference type="EMBL" id="KAH7286441.1"/>
    </source>
</evidence>
<dbReference type="Proteomes" id="UP000825935">
    <property type="component" value="Chromosome 32"/>
</dbReference>
<dbReference type="Gene3D" id="3.90.1140.10">
    <property type="entry name" value="Cyclic phosphodiesterase"/>
    <property type="match status" value="1"/>
</dbReference>
<evidence type="ECO:0000313" key="2">
    <source>
        <dbReference type="Proteomes" id="UP000825935"/>
    </source>
</evidence>
<dbReference type="OMA" id="AVYSVWA"/>
<dbReference type="GO" id="GO:0004113">
    <property type="term" value="F:2',3'-cyclic-nucleotide 3'-phosphodiesterase activity"/>
    <property type="evidence" value="ECO:0007669"/>
    <property type="project" value="TreeGrafter"/>
</dbReference>
<dbReference type="EMBL" id="CM035437">
    <property type="protein sequence ID" value="KAH7286441.1"/>
    <property type="molecule type" value="Genomic_DNA"/>
</dbReference>
<proteinExistence type="predicted"/>
<organism evidence="1 2">
    <name type="scientific">Ceratopteris richardii</name>
    <name type="common">Triangle waterfern</name>
    <dbReference type="NCBI Taxonomy" id="49495"/>
    <lineage>
        <taxon>Eukaryota</taxon>
        <taxon>Viridiplantae</taxon>
        <taxon>Streptophyta</taxon>
        <taxon>Embryophyta</taxon>
        <taxon>Tracheophyta</taxon>
        <taxon>Polypodiopsida</taxon>
        <taxon>Polypodiidae</taxon>
        <taxon>Polypodiales</taxon>
        <taxon>Pteridineae</taxon>
        <taxon>Pteridaceae</taxon>
        <taxon>Parkerioideae</taxon>
        <taxon>Ceratopteris</taxon>
    </lineage>
</organism>
<accession>A0A8T2QSW2</accession>
<dbReference type="InterPro" id="IPR012386">
    <property type="entry name" value="Cyclic-nucl_3Pdiesterase"/>
</dbReference>
<comment type="caution">
    <text evidence="1">The sequence shown here is derived from an EMBL/GenBank/DDBJ whole genome shotgun (WGS) entry which is preliminary data.</text>
</comment>
<dbReference type="AlphaFoldDB" id="A0A8T2QSW2"/>
<gene>
    <name evidence="1" type="ORF">KP509_32G007300</name>
</gene>
<reference evidence="1" key="1">
    <citation type="submission" date="2021-08" db="EMBL/GenBank/DDBJ databases">
        <title>WGS assembly of Ceratopteris richardii.</title>
        <authorList>
            <person name="Marchant D.B."/>
            <person name="Chen G."/>
            <person name="Jenkins J."/>
            <person name="Shu S."/>
            <person name="Leebens-Mack J."/>
            <person name="Grimwood J."/>
            <person name="Schmutz J."/>
            <person name="Soltis P."/>
            <person name="Soltis D."/>
            <person name="Chen Z.-H."/>
        </authorList>
    </citation>
    <scope>NUCLEOTIDE SEQUENCE</scope>
    <source>
        <strain evidence="1">Whitten #5841</strain>
        <tissue evidence="1">Leaf</tissue>
    </source>
</reference>
<protein>
    <recommendedName>
        <fullName evidence="3">Cyclic phosphodiesterase</fullName>
    </recommendedName>
</protein>
<dbReference type="SUPFAM" id="SSF55144">
    <property type="entry name" value="LigT-like"/>
    <property type="match status" value="1"/>
</dbReference>
<dbReference type="GO" id="GO:0009187">
    <property type="term" value="P:cyclic nucleotide metabolic process"/>
    <property type="evidence" value="ECO:0007669"/>
    <property type="project" value="TreeGrafter"/>
</dbReference>
<keyword evidence="2" id="KW-1185">Reference proteome</keyword>